<evidence type="ECO:0000259" key="15">
    <source>
        <dbReference type="Pfam" id="PF07885"/>
    </source>
</evidence>
<dbReference type="InterPro" id="IPR003092">
    <property type="entry name" value="2pore_dom_K_chnl_TASK"/>
</dbReference>
<evidence type="ECO:0000256" key="13">
    <source>
        <dbReference type="SAM" id="MobiDB-lite"/>
    </source>
</evidence>
<dbReference type="Proteomes" id="UP000829354">
    <property type="component" value="Chromosome X"/>
</dbReference>
<dbReference type="PRINTS" id="PR01095">
    <property type="entry name" value="TASKCHANNEL"/>
</dbReference>
<keyword evidence="8 14" id="KW-1133">Transmembrane helix</keyword>
<dbReference type="InterPro" id="IPR013099">
    <property type="entry name" value="K_chnl_dom"/>
</dbReference>
<feature type="transmembrane region" description="Helical" evidence="14">
    <location>
        <begin position="478"/>
        <end position="501"/>
    </location>
</feature>
<evidence type="ECO:0000256" key="11">
    <source>
        <dbReference type="ARBA" id="ARBA00023303"/>
    </source>
</evidence>
<proteinExistence type="inferred from homology"/>
<dbReference type="PANTHER" id="PTHR11003">
    <property type="entry name" value="POTASSIUM CHANNEL, SUBFAMILY K"/>
    <property type="match status" value="1"/>
</dbReference>
<dbReference type="EMBL" id="CP090896">
    <property type="protein sequence ID" value="ULT83188.1"/>
    <property type="molecule type" value="Genomic_DNA"/>
</dbReference>
<dbReference type="InterPro" id="IPR003280">
    <property type="entry name" value="2pore_dom_K_chnl"/>
</dbReference>
<evidence type="ECO:0000256" key="10">
    <source>
        <dbReference type="ARBA" id="ARBA00023136"/>
    </source>
</evidence>
<comment type="similarity">
    <text evidence="2 12">Belongs to the two pore domain potassium channel (TC 1.A.1.8) family.</text>
</comment>
<evidence type="ECO:0000313" key="18">
    <source>
        <dbReference type="Proteomes" id="UP000827892"/>
    </source>
</evidence>
<organism evidence="16 18">
    <name type="scientific">Caenorhabditis briggsae</name>
    <dbReference type="NCBI Taxonomy" id="6238"/>
    <lineage>
        <taxon>Eukaryota</taxon>
        <taxon>Metazoa</taxon>
        <taxon>Ecdysozoa</taxon>
        <taxon>Nematoda</taxon>
        <taxon>Chromadorea</taxon>
        <taxon>Rhabditida</taxon>
        <taxon>Rhabditina</taxon>
        <taxon>Rhabditomorpha</taxon>
        <taxon>Rhabditoidea</taxon>
        <taxon>Rhabditidae</taxon>
        <taxon>Peloderinae</taxon>
        <taxon>Caenorhabditis</taxon>
    </lineage>
</organism>
<comment type="subcellular location">
    <subcellularLocation>
        <location evidence="1">Membrane</location>
        <topology evidence="1">Multi-pass membrane protein</topology>
    </subcellularLocation>
</comment>
<keyword evidence="6" id="KW-0631">Potassium channel</keyword>
<feature type="compositionally biased region" description="Polar residues" evidence="13">
    <location>
        <begin position="616"/>
        <end position="634"/>
    </location>
</feature>
<reference evidence="16 18" key="2">
    <citation type="submission" date="2022-05" db="EMBL/GenBank/DDBJ databases">
        <title>Chromosome-level reference genomes for two strains of Caenorhabditis briggsae: an improved platform for comparative genomics.</title>
        <authorList>
            <person name="Stevens L."/>
            <person name="Andersen E.C."/>
        </authorList>
    </citation>
    <scope>NUCLEOTIDE SEQUENCE [LARGE SCALE GENOMIC DNA]</scope>
    <source>
        <strain evidence="16">QX1410_ONT</strain>
        <tissue evidence="16">Whole-organism</tissue>
    </source>
</reference>
<dbReference type="PANTHER" id="PTHR11003:SF322">
    <property type="entry name" value="POTASSIUM CHANNEL DOMAIN-CONTAINING PROTEIN"/>
    <property type="match status" value="1"/>
</dbReference>
<reference evidence="17 19" key="1">
    <citation type="submission" date="2022-04" db="EMBL/GenBank/DDBJ databases">
        <title>Chromosome-level reference genomes for two strains of Caenorhabditis briggsae: an improved platform for comparative genomics.</title>
        <authorList>
            <person name="Stevens L."/>
            <person name="Andersen E."/>
        </authorList>
    </citation>
    <scope>NUCLEOTIDE SEQUENCE [LARGE SCALE GENOMIC DNA]</scope>
    <source>
        <strain evidence="17">VX34</strain>
        <tissue evidence="17">Whole-organism</tissue>
    </source>
</reference>
<evidence type="ECO:0000256" key="14">
    <source>
        <dbReference type="SAM" id="Phobius"/>
    </source>
</evidence>
<keyword evidence="19" id="KW-1185">Reference proteome</keyword>
<evidence type="ECO:0000313" key="17">
    <source>
        <dbReference type="EMBL" id="UMM42472.1"/>
    </source>
</evidence>
<evidence type="ECO:0000256" key="3">
    <source>
        <dbReference type="ARBA" id="ARBA00022448"/>
    </source>
</evidence>
<feature type="compositionally biased region" description="Polar residues" evidence="13">
    <location>
        <begin position="90"/>
        <end position="103"/>
    </location>
</feature>
<evidence type="ECO:0000313" key="19">
    <source>
        <dbReference type="Proteomes" id="UP000829354"/>
    </source>
</evidence>
<evidence type="ECO:0000256" key="5">
    <source>
        <dbReference type="ARBA" id="ARBA00022692"/>
    </source>
</evidence>
<dbReference type="PRINTS" id="PR01333">
    <property type="entry name" value="2POREKCHANEL"/>
</dbReference>
<dbReference type="SUPFAM" id="SSF81324">
    <property type="entry name" value="Voltage-gated potassium channels"/>
    <property type="match status" value="2"/>
</dbReference>
<accession>A0AAE8ZYK6</accession>
<feature type="transmembrane region" description="Helical" evidence="14">
    <location>
        <begin position="301"/>
        <end position="319"/>
    </location>
</feature>
<feature type="region of interest" description="Disordered" evidence="13">
    <location>
        <begin position="613"/>
        <end position="634"/>
    </location>
</feature>
<keyword evidence="5 12" id="KW-0812">Transmembrane</keyword>
<name>A0AAE8ZYK6_CAEBR</name>
<evidence type="ECO:0000256" key="6">
    <source>
        <dbReference type="ARBA" id="ARBA00022826"/>
    </source>
</evidence>
<keyword evidence="4" id="KW-0633">Potassium transport</keyword>
<dbReference type="GO" id="GO:0016020">
    <property type="term" value="C:membrane"/>
    <property type="evidence" value="ECO:0007669"/>
    <property type="project" value="UniProtKB-SubCell"/>
</dbReference>
<dbReference type="AlphaFoldDB" id="A0AAE8ZYK6"/>
<keyword evidence="9 12" id="KW-0406">Ion transport</keyword>
<keyword evidence="11 12" id="KW-0407">Ion channel</keyword>
<keyword evidence="3 12" id="KW-0813">Transport</keyword>
<dbReference type="Gene3D" id="1.10.287.70">
    <property type="match status" value="1"/>
</dbReference>
<keyword evidence="10 14" id="KW-0472">Membrane</keyword>
<feature type="transmembrane region" description="Helical" evidence="14">
    <location>
        <begin position="197"/>
        <end position="222"/>
    </location>
</feature>
<evidence type="ECO:0000256" key="9">
    <source>
        <dbReference type="ARBA" id="ARBA00023065"/>
    </source>
</evidence>
<dbReference type="GO" id="GO:0005267">
    <property type="term" value="F:potassium channel activity"/>
    <property type="evidence" value="ECO:0007669"/>
    <property type="project" value="UniProtKB-KW"/>
</dbReference>
<feature type="transmembrane region" description="Helical" evidence="14">
    <location>
        <begin position="424"/>
        <end position="443"/>
    </location>
</feature>
<gene>
    <name evidence="16" type="ORF">L3Y34_012436</name>
    <name evidence="17" type="ORF">L5515_018291</name>
</gene>
<dbReference type="Proteomes" id="UP000827892">
    <property type="component" value="Chromosome X"/>
</dbReference>
<evidence type="ECO:0000256" key="8">
    <source>
        <dbReference type="ARBA" id="ARBA00022989"/>
    </source>
</evidence>
<feature type="region of interest" description="Disordered" evidence="13">
    <location>
        <begin position="117"/>
        <end position="143"/>
    </location>
</feature>
<feature type="transmembrane region" description="Helical" evidence="14">
    <location>
        <begin position="331"/>
        <end position="349"/>
    </location>
</feature>
<feature type="domain" description="Potassium channel" evidence="15">
    <location>
        <begin position="432"/>
        <end position="504"/>
    </location>
</feature>
<feature type="compositionally biased region" description="Pro residues" evidence="13">
    <location>
        <begin position="121"/>
        <end position="131"/>
    </location>
</feature>
<feature type="domain" description="Potassium channel" evidence="15">
    <location>
        <begin position="298"/>
        <end position="356"/>
    </location>
</feature>
<feature type="transmembrane region" description="Helical" evidence="14">
    <location>
        <begin position="450"/>
        <end position="472"/>
    </location>
</feature>
<protein>
    <recommendedName>
        <fullName evidence="15">Potassium channel domain-containing protein</fullName>
    </recommendedName>
</protein>
<evidence type="ECO:0000256" key="7">
    <source>
        <dbReference type="ARBA" id="ARBA00022958"/>
    </source>
</evidence>
<evidence type="ECO:0000256" key="2">
    <source>
        <dbReference type="ARBA" id="ARBA00006666"/>
    </source>
</evidence>
<evidence type="ECO:0000256" key="1">
    <source>
        <dbReference type="ARBA" id="ARBA00004141"/>
    </source>
</evidence>
<feature type="region of interest" description="Disordered" evidence="13">
    <location>
        <begin position="81"/>
        <end position="104"/>
    </location>
</feature>
<keyword evidence="7" id="KW-0630">Potassium</keyword>
<evidence type="ECO:0000256" key="4">
    <source>
        <dbReference type="ARBA" id="ARBA00022538"/>
    </source>
</evidence>
<evidence type="ECO:0000256" key="12">
    <source>
        <dbReference type="RuleBase" id="RU003857"/>
    </source>
</evidence>
<dbReference type="EMBL" id="CP092625">
    <property type="protein sequence ID" value="UMM42472.1"/>
    <property type="molecule type" value="Genomic_DNA"/>
</dbReference>
<sequence length="634" mass="71734">MFAEWARTAHTGIYPDNPTAVALLPFFAAAAIRYPPAPGSSERKPHNPLCVFTRGVHPMGSSGAYSFRRLTLAHLHDNPPLFATGRRKSSATAQPRPSITSATVGVGDPFIPYYHYRKPPSRPPSRPPSKPPSNRNSAALSRHNTVRSHQFAFAYDENIGRVKWEEYNRREGIEDVPEQPIVVRVPIWRRILKLLKILLPHVGLNVLLLSYIAMGATVFIWLEADHELEGRKAKVKHVFDIYSQIINETIALSSNRSDAATVESRMRPLLASLSKAHEYDDRFTDTNQLWTGEQDGMTTRWTFAAATLYALTVITSTGYDHVTPATDPGRIFTVFFGLIGIPLMFITAADIGKFLSEIVIRTYAKLLAMWKMIANLVEMVRTHLFDTDVDSIDSMELKKSKKRNANSLDDEECEDEEDRLQLPIASYFTLIIGYCCVGSLLFNTFEKGPVWSFIHGVFFSFNTITTIGLGNIRVQQHYYLALAVSYVIIGLAVITASLDLCSSTLKRTFTKLHYFGRKIRGARRGFANMSDDIREAMRIIAALKKTRPSKDRITLEDLKRFLEVQEHLLRQPYVPYNVHLLRWIEDNVGPQMKNEFSIAEQYAQYMDDVSGGKTPMSPSRLSHKMSSSDPMLFF</sequence>
<evidence type="ECO:0000313" key="16">
    <source>
        <dbReference type="EMBL" id="ULT83188.1"/>
    </source>
</evidence>
<dbReference type="Pfam" id="PF07885">
    <property type="entry name" value="Ion_trans_2"/>
    <property type="match status" value="2"/>
</dbReference>